<evidence type="ECO:0000313" key="4">
    <source>
        <dbReference type="Proteomes" id="UP000683925"/>
    </source>
</evidence>
<comment type="caution">
    <text evidence="3">The sequence shown here is derived from an EMBL/GenBank/DDBJ whole genome shotgun (WGS) entry which is preliminary data.</text>
</comment>
<feature type="coiled-coil region" evidence="1">
    <location>
        <begin position="212"/>
        <end position="361"/>
    </location>
</feature>
<dbReference type="EMBL" id="CAJJDP010000122">
    <property type="protein sequence ID" value="CAD8200767.1"/>
    <property type="molecule type" value="Genomic_DNA"/>
</dbReference>
<evidence type="ECO:0000256" key="1">
    <source>
        <dbReference type="SAM" id="Coils"/>
    </source>
</evidence>
<name>A0A8S1XIP0_PAROT</name>
<gene>
    <name evidence="3" type="ORF">POCTA_138.1.T1220190</name>
</gene>
<dbReference type="Proteomes" id="UP000683925">
    <property type="component" value="Unassembled WGS sequence"/>
</dbReference>
<organism evidence="3 4">
    <name type="scientific">Paramecium octaurelia</name>
    <dbReference type="NCBI Taxonomy" id="43137"/>
    <lineage>
        <taxon>Eukaryota</taxon>
        <taxon>Sar</taxon>
        <taxon>Alveolata</taxon>
        <taxon>Ciliophora</taxon>
        <taxon>Intramacronucleata</taxon>
        <taxon>Oligohymenophorea</taxon>
        <taxon>Peniculida</taxon>
        <taxon>Parameciidae</taxon>
        <taxon>Paramecium</taxon>
    </lineage>
</organism>
<accession>A0A8S1XIP0</accession>
<evidence type="ECO:0000313" key="3">
    <source>
        <dbReference type="EMBL" id="CAD8200767.1"/>
    </source>
</evidence>
<sequence length="421" mass="49601">MEYLTNEKLLKQQQSALFSISNSRSNSVSRFPIPSQRAAPDPVQPLRSADLFNKLEDILKQKQLSTTTRKRQKQISCILNSQACHEDKKQQNIEASYYKSPIRLLDVPVNGFIDNNIEVRNRRETILIGSPPFNQQNQSSKKRNTIQNQFQENLNQKKKESLKRFEVEFNNMQEKIRGRNNSVLYEEQDIIKRNQMKEKKVDLNISTSKENNTTLNKLNHQLQIQNNHLQEQLIFEQNQNTKLNMLINNLNDQIAGLHKQMTQQQQQNNEDCIIKDNFIKQFHSKIEQLENEIKQKDQLINNLQQQISEFNNVYKEMQELENLCSSMSFLGKLCIGHNHLIQEIKDLLQVQQNIIEKVTNNKDFPIDQLIIQKRQKKHNPQSQVDYQQLCQETTSILENIIKQIKSSIEQLTERFIHDLLI</sequence>
<keyword evidence="4" id="KW-1185">Reference proteome</keyword>
<protein>
    <submittedName>
        <fullName evidence="3">Uncharacterized protein</fullName>
    </submittedName>
</protein>
<feature type="region of interest" description="Disordered" evidence="2">
    <location>
        <begin position="25"/>
        <end position="44"/>
    </location>
</feature>
<dbReference type="OrthoDB" id="302375at2759"/>
<dbReference type="AlphaFoldDB" id="A0A8S1XIP0"/>
<proteinExistence type="predicted"/>
<evidence type="ECO:0000256" key="2">
    <source>
        <dbReference type="SAM" id="MobiDB-lite"/>
    </source>
</evidence>
<keyword evidence="1" id="KW-0175">Coiled coil</keyword>
<reference evidence="3" key="1">
    <citation type="submission" date="2021-01" db="EMBL/GenBank/DDBJ databases">
        <authorList>
            <consortium name="Genoscope - CEA"/>
            <person name="William W."/>
        </authorList>
    </citation>
    <scope>NUCLEOTIDE SEQUENCE</scope>
</reference>
<dbReference type="OMA" id="CIGHNHL"/>